<evidence type="ECO:0000256" key="1">
    <source>
        <dbReference type="ARBA" id="ARBA00011738"/>
    </source>
</evidence>
<evidence type="ECO:0000256" key="5">
    <source>
        <dbReference type="ARBA" id="ARBA00047960"/>
    </source>
</evidence>
<reference evidence="8" key="1">
    <citation type="submission" date="2022-01" db="EMBL/GenBank/DDBJ databases">
        <authorList>
            <person name="King R."/>
        </authorList>
    </citation>
    <scope>NUCLEOTIDE SEQUENCE</scope>
</reference>
<dbReference type="EC" id="2.5.1.18" evidence="2"/>
<dbReference type="SFLD" id="SFLDS00019">
    <property type="entry name" value="Glutathione_Transferase_(cytos"/>
    <property type="match status" value="1"/>
</dbReference>
<dbReference type="SFLD" id="SFLDG01205">
    <property type="entry name" value="AMPS.1"/>
    <property type="match status" value="1"/>
</dbReference>
<dbReference type="Proteomes" id="UP001153712">
    <property type="component" value="Chromosome 9"/>
</dbReference>
<evidence type="ECO:0000256" key="3">
    <source>
        <dbReference type="ARBA" id="ARBA00022679"/>
    </source>
</evidence>
<dbReference type="Gene3D" id="3.40.30.10">
    <property type="entry name" value="Glutaredoxin"/>
    <property type="match status" value="1"/>
</dbReference>
<dbReference type="PANTHER" id="PTHR11571">
    <property type="entry name" value="GLUTATHIONE S-TRANSFERASE"/>
    <property type="match status" value="1"/>
</dbReference>
<comment type="similarity">
    <text evidence="4">Belongs to the GST superfamily. Sigma family.</text>
</comment>
<dbReference type="InterPro" id="IPR004045">
    <property type="entry name" value="Glutathione_S-Trfase_N"/>
</dbReference>
<dbReference type="CDD" id="cd03039">
    <property type="entry name" value="GST_N_Sigma_like"/>
    <property type="match status" value="1"/>
</dbReference>
<dbReference type="PROSITE" id="PS50405">
    <property type="entry name" value="GST_CTER"/>
    <property type="match status" value="1"/>
</dbReference>
<dbReference type="GO" id="GO:0006749">
    <property type="term" value="P:glutathione metabolic process"/>
    <property type="evidence" value="ECO:0007669"/>
    <property type="project" value="TreeGrafter"/>
</dbReference>
<gene>
    <name evidence="8" type="ORF">PHYEVI_LOCUS11707</name>
</gene>
<evidence type="ECO:0000313" key="8">
    <source>
        <dbReference type="EMBL" id="CAG9865474.1"/>
    </source>
</evidence>
<feature type="domain" description="GST N-terminal" evidence="6">
    <location>
        <begin position="1"/>
        <end position="81"/>
    </location>
</feature>
<protein>
    <recommendedName>
        <fullName evidence="2">glutathione transferase</fullName>
        <ecNumber evidence="2">2.5.1.18</ecNumber>
    </recommendedName>
</protein>
<dbReference type="InterPro" id="IPR036282">
    <property type="entry name" value="Glutathione-S-Trfase_C_sf"/>
</dbReference>
<keyword evidence="9" id="KW-1185">Reference proteome</keyword>
<organism evidence="8 9">
    <name type="scientific">Phyllotreta striolata</name>
    <name type="common">Striped flea beetle</name>
    <name type="synonym">Crioceris striolata</name>
    <dbReference type="NCBI Taxonomy" id="444603"/>
    <lineage>
        <taxon>Eukaryota</taxon>
        <taxon>Metazoa</taxon>
        <taxon>Ecdysozoa</taxon>
        <taxon>Arthropoda</taxon>
        <taxon>Hexapoda</taxon>
        <taxon>Insecta</taxon>
        <taxon>Pterygota</taxon>
        <taxon>Neoptera</taxon>
        <taxon>Endopterygota</taxon>
        <taxon>Coleoptera</taxon>
        <taxon>Polyphaga</taxon>
        <taxon>Cucujiformia</taxon>
        <taxon>Chrysomeloidea</taxon>
        <taxon>Chrysomelidae</taxon>
        <taxon>Galerucinae</taxon>
        <taxon>Alticini</taxon>
        <taxon>Phyllotreta</taxon>
    </lineage>
</organism>
<dbReference type="InterPro" id="IPR010987">
    <property type="entry name" value="Glutathione-S-Trfase_C-like"/>
</dbReference>
<dbReference type="Pfam" id="PF02798">
    <property type="entry name" value="GST_N"/>
    <property type="match status" value="1"/>
</dbReference>
<dbReference type="InterPro" id="IPR050213">
    <property type="entry name" value="GST_superfamily"/>
</dbReference>
<dbReference type="InterPro" id="IPR036249">
    <property type="entry name" value="Thioredoxin-like_sf"/>
</dbReference>
<name>A0A9N9U1F2_PHYSR</name>
<dbReference type="CDD" id="cd03192">
    <property type="entry name" value="GST_C_Sigma_like"/>
    <property type="match status" value="1"/>
</dbReference>
<dbReference type="GO" id="GO:0004364">
    <property type="term" value="F:glutathione transferase activity"/>
    <property type="evidence" value="ECO:0007669"/>
    <property type="project" value="UniProtKB-EC"/>
</dbReference>
<accession>A0A9N9U1F2</accession>
<dbReference type="SUPFAM" id="SSF52833">
    <property type="entry name" value="Thioredoxin-like"/>
    <property type="match status" value="1"/>
</dbReference>
<dbReference type="AlphaFoldDB" id="A0A9N9U1F2"/>
<dbReference type="Pfam" id="PF14497">
    <property type="entry name" value="GST_C_3"/>
    <property type="match status" value="1"/>
</dbReference>
<dbReference type="EMBL" id="OU900102">
    <property type="protein sequence ID" value="CAG9865474.1"/>
    <property type="molecule type" value="Genomic_DNA"/>
</dbReference>
<comment type="subunit">
    <text evidence="1">Homodimer.</text>
</comment>
<dbReference type="PROSITE" id="PS50404">
    <property type="entry name" value="GST_NTER"/>
    <property type="match status" value="1"/>
</dbReference>
<evidence type="ECO:0000259" key="7">
    <source>
        <dbReference type="PROSITE" id="PS50405"/>
    </source>
</evidence>
<dbReference type="GO" id="GO:0004602">
    <property type="term" value="F:glutathione peroxidase activity"/>
    <property type="evidence" value="ECO:0007669"/>
    <property type="project" value="UniProtKB-ARBA"/>
</dbReference>
<evidence type="ECO:0000256" key="4">
    <source>
        <dbReference type="ARBA" id="ARBA00038317"/>
    </source>
</evidence>
<dbReference type="Gene3D" id="1.20.1050.10">
    <property type="match status" value="1"/>
</dbReference>
<evidence type="ECO:0000313" key="9">
    <source>
        <dbReference type="Proteomes" id="UP001153712"/>
    </source>
</evidence>
<dbReference type="FunFam" id="1.20.1050.10:FF:000030">
    <property type="entry name" value="Glutathione S-transferase S1"/>
    <property type="match status" value="1"/>
</dbReference>
<dbReference type="PANTHER" id="PTHR11571:SF224">
    <property type="entry name" value="HEMATOPOIETIC PROSTAGLANDIN D SYNTHASE"/>
    <property type="match status" value="1"/>
</dbReference>
<dbReference type="FunFam" id="3.40.30.10:FF:000035">
    <property type="entry name" value="hematopoietic prostaglandin D synthase"/>
    <property type="match status" value="1"/>
</dbReference>
<sequence>MSYKLTYFNLTALGEPIRLILHYGKINFEDNRIEYGDDWPTVKQTLPLPYGQMPILEHDGKLAHQSLAICRYVAKLAKLVGENDWENLEIDAAADTVNDFRQKIGQFSYEKDPDVKEKKKEALFGEILPYYVEKLEEQIKNNNGYLAAGKLTWADLYLVGILDYLNWMLGKDLLEEAPQMKALYEKVRGIPEIKAYIDQRPKTMM</sequence>
<feature type="domain" description="GST C-terminal" evidence="7">
    <location>
        <begin position="83"/>
        <end position="205"/>
    </location>
</feature>
<evidence type="ECO:0000256" key="2">
    <source>
        <dbReference type="ARBA" id="ARBA00012452"/>
    </source>
</evidence>
<proteinExistence type="inferred from homology"/>
<dbReference type="SFLD" id="SFLDG00363">
    <property type="entry name" value="AMPS_(cytGST):_Alpha-__Mu-__Pi"/>
    <property type="match status" value="1"/>
</dbReference>
<dbReference type="SUPFAM" id="SSF47616">
    <property type="entry name" value="GST C-terminal domain-like"/>
    <property type="match status" value="1"/>
</dbReference>
<dbReference type="InterPro" id="IPR040079">
    <property type="entry name" value="Glutathione_S-Trfase"/>
</dbReference>
<dbReference type="InterPro" id="IPR004046">
    <property type="entry name" value="GST_C"/>
</dbReference>
<comment type="catalytic activity">
    <reaction evidence="5">
        <text>RX + glutathione = an S-substituted glutathione + a halide anion + H(+)</text>
        <dbReference type="Rhea" id="RHEA:16437"/>
        <dbReference type="ChEBI" id="CHEBI:15378"/>
        <dbReference type="ChEBI" id="CHEBI:16042"/>
        <dbReference type="ChEBI" id="CHEBI:17792"/>
        <dbReference type="ChEBI" id="CHEBI:57925"/>
        <dbReference type="ChEBI" id="CHEBI:90779"/>
        <dbReference type="EC" id="2.5.1.18"/>
    </reaction>
</comment>
<dbReference type="OrthoDB" id="414243at2759"/>
<evidence type="ECO:0000259" key="6">
    <source>
        <dbReference type="PROSITE" id="PS50404"/>
    </source>
</evidence>
<keyword evidence="3" id="KW-0808">Transferase</keyword>